<feature type="transmembrane region" description="Helical" evidence="1">
    <location>
        <begin position="90"/>
        <end position="111"/>
    </location>
</feature>
<keyword evidence="1" id="KW-1133">Transmembrane helix</keyword>
<evidence type="ECO:0000256" key="1">
    <source>
        <dbReference type="SAM" id="Phobius"/>
    </source>
</evidence>
<keyword evidence="1" id="KW-0812">Transmembrane</keyword>
<evidence type="ECO:0000313" key="3">
    <source>
        <dbReference type="Proteomes" id="UP000838672"/>
    </source>
</evidence>
<feature type="transmembrane region" description="Helical" evidence="1">
    <location>
        <begin position="40"/>
        <end position="59"/>
    </location>
</feature>
<sequence>MNPILRKTFGGLSKQYYIRQFIFSIPFLALLLFTELKSESISVIKLLVFTSLSFIYPYSRFVYESVVKYIMGNNILIVNLPLMLAVKAFTMFFCYMMGFVIAPIGLAYLYFHFTAAEKKINSQA</sequence>
<dbReference type="Proteomes" id="UP000838672">
    <property type="component" value="Unassembled WGS sequence"/>
</dbReference>
<reference evidence="2" key="1">
    <citation type="submission" date="2021-11" db="EMBL/GenBank/DDBJ databases">
        <authorList>
            <person name="Rodrigo-Torres L."/>
            <person name="Arahal R. D."/>
            <person name="Lucena T."/>
        </authorList>
    </citation>
    <scope>NUCLEOTIDE SEQUENCE</scope>
    <source>
        <strain evidence="2">CECT 7929</strain>
    </source>
</reference>
<protein>
    <submittedName>
        <fullName evidence="2">Uncharacterized protein</fullName>
    </submittedName>
</protein>
<name>A0ABM8ZS66_9VIBR</name>
<evidence type="ECO:0000313" key="2">
    <source>
        <dbReference type="EMBL" id="CAH0533141.1"/>
    </source>
</evidence>
<keyword evidence="3" id="KW-1185">Reference proteome</keyword>
<organism evidence="2 3">
    <name type="scientific">Vibrio stylophorae</name>
    <dbReference type="NCBI Taxonomy" id="659351"/>
    <lineage>
        <taxon>Bacteria</taxon>
        <taxon>Pseudomonadati</taxon>
        <taxon>Pseudomonadota</taxon>
        <taxon>Gammaproteobacteria</taxon>
        <taxon>Vibrionales</taxon>
        <taxon>Vibrionaceae</taxon>
        <taxon>Vibrio</taxon>
    </lineage>
</organism>
<keyword evidence="1" id="KW-0472">Membrane</keyword>
<comment type="caution">
    <text evidence="2">The sequence shown here is derived from an EMBL/GenBank/DDBJ whole genome shotgun (WGS) entry which is preliminary data.</text>
</comment>
<dbReference type="EMBL" id="CAKLDI010000001">
    <property type="protein sequence ID" value="CAH0533141.1"/>
    <property type="molecule type" value="Genomic_DNA"/>
</dbReference>
<gene>
    <name evidence="2" type="ORF">VST7929_01002</name>
</gene>
<proteinExistence type="predicted"/>
<dbReference type="RefSeq" id="WP_237465395.1">
    <property type="nucleotide sequence ID" value="NZ_CAKLDI010000001.1"/>
</dbReference>
<feature type="transmembrane region" description="Helical" evidence="1">
    <location>
        <begin position="16"/>
        <end position="34"/>
    </location>
</feature>
<accession>A0ABM8ZS66</accession>